<name>A0ABQ5UGR6_9HYPH</name>
<reference evidence="6" key="1">
    <citation type="journal article" date="2014" name="Int. J. Syst. Evol. Microbiol.">
        <title>Complete genome of a new Firmicutes species belonging to the dominant human colonic microbiota ('Ruminococcus bicirculans') reveals two chromosomes and a selective capacity to utilize plant glucans.</title>
        <authorList>
            <consortium name="NISC Comparative Sequencing Program"/>
            <person name="Wegmann U."/>
            <person name="Louis P."/>
            <person name="Goesmann A."/>
            <person name="Henrissat B."/>
            <person name="Duncan S.H."/>
            <person name="Flint H.J."/>
        </authorList>
    </citation>
    <scope>NUCLEOTIDE SEQUENCE</scope>
    <source>
        <strain evidence="6">NBRC 103855</strain>
    </source>
</reference>
<evidence type="ECO:0000256" key="2">
    <source>
        <dbReference type="ARBA" id="ARBA00012882"/>
    </source>
</evidence>
<evidence type="ECO:0000313" key="6">
    <source>
        <dbReference type="EMBL" id="GLQ11269.1"/>
    </source>
</evidence>
<evidence type="ECO:0000256" key="5">
    <source>
        <dbReference type="RuleBase" id="RU365031"/>
    </source>
</evidence>
<comment type="similarity">
    <text evidence="1 5">Belongs to the antibiotic N-acetyltransferase family.</text>
</comment>
<dbReference type="Proteomes" id="UP001161406">
    <property type="component" value="Unassembled WGS sequence"/>
</dbReference>
<keyword evidence="4 5" id="KW-0012">Acyltransferase</keyword>
<dbReference type="PANTHER" id="PTHR11104:SF0">
    <property type="entry name" value="SPBETA PROPHAGE-DERIVED AMINOGLYCOSIDE N(3')-ACETYLTRANSFERASE-LIKE PROTEIN YOKD"/>
    <property type="match status" value="1"/>
</dbReference>
<organism evidence="6 7">
    <name type="scientific">Devosia yakushimensis</name>
    <dbReference type="NCBI Taxonomy" id="470028"/>
    <lineage>
        <taxon>Bacteria</taxon>
        <taxon>Pseudomonadati</taxon>
        <taxon>Pseudomonadota</taxon>
        <taxon>Alphaproteobacteria</taxon>
        <taxon>Hyphomicrobiales</taxon>
        <taxon>Devosiaceae</taxon>
        <taxon>Devosia</taxon>
    </lineage>
</organism>
<dbReference type="PANTHER" id="PTHR11104">
    <property type="entry name" value="AMINOGLYCOSIDE N3-ACETYLTRANSFERASE"/>
    <property type="match status" value="1"/>
</dbReference>
<gene>
    <name evidence="6" type="ORF">GCM10007913_32010</name>
</gene>
<dbReference type="EMBL" id="BSNG01000001">
    <property type="protein sequence ID" value="GLQ11269.1"/>
    <property type="molecule type" value="Genomic_DNA"/>
</dbReference>
<dbReference type="InterPro" id="IPR028345">
    <property type="entry name" value="Antibiotic_NAT-like"/>
</dbReference>
<comment type="catalytic activity">
    <reaction evidence="5">
        <text>a 2-deoxystreptamine antibiotic + acetyl-CoA = an N(3)-acetyl-2-deoxystreptamine antibiotic + CoA + H(+)</text>
        <dbReference type="Rhea" id="RHEA:12665"/>
        <dbReference type="ChEBI" id="CHEBI:15378"/>
        <dbReference type="ChEBI" id="CHEBI:57287"/>
        <dbReference type="ChEBI" id="CHEBI:57288"/>
        <dbReference type="ChEBI" id="CHEBI:57921"/>
        <dbReference type="ChEBI" id="CHEBI:77452"/>
        <dbReference type="EC" id="2.3.1.81"/>
    </reaction>
</comment>
<dbReference type="Pfam" id="PF02522">
    <property type="entry name" value="Antibiotic_NAT"/>
    <property type="match status" value="1"/>
</dbReference>
<dbReference type="SUPFAM" id="SSF110710">
    <property type="entry name" value="TTHA0583/YokD-like"/>
    <property type="match status" value="1"/>
</dbReference>
<keyword evidence="7" id="KW-1185">Reference proteome</keyword>
<keyword evidence="3 5" id="KW-0808">Transferase</keyword>
<keyword evidence="5" id="KW-0046">Antibiotic resistance</keyword>
<protein>
    <recommendedName>
        <fullName evidence="2 5">Aminoglycoside N(3)-acetyltransferase</fullName>
        <ecNumber evidence="5">2.3.1.-</ecNumber>
    </recommendedName>
</protein>
<dbReference type="EC" id="2.3.1.-" evidence="5"/>
<evidence type="ECO:0000256" key="3">
    <source>
        <dbReference type="ARBA" id="ARBA00022679"/>
    </source>
</evidence>
<proteinExistence type="inferred from homology"/>
<dbReference type="InterPro" id="IPR003679">
    <property type="entry name" value="Amioglycoside_AcTrfase"/>
</dbReference>
<comment type="caution">
    <text evidence="6">The sequence shown here is derived from an EMBL/GenBank/DDBJ whole genome shotgun (WGS) entry which is preliminary data.</text>
</comment>
<sequence length="277" mass="29139">MGNALTEPDQVLRTAAPVTRDSLLADIRALGVKDGDLLVVHSSLSALGWVNGGAVAVVQALLDAIGKHGTLVMPAHSAGLTDPQHWEAPPVPKAWHRPIRDTMPAFDPQITPTRQMGQVAELFRTWPGSMRSNHPSTSFSALGPLAGEVTQSHDLADPFGEHSPLGALYRLGASILLMGVDFDTCTALHLAERRYVANPALIQEGAPMLVNGKREWVSFNTPAIMDSAAFLPIGAGAIEKGLAQAGPLGEGRGIFVQLPALVDHAIDTWAGKAAPGS</sequence>
<evidence type="ECO:0000256" key="4">
    <source>
        <dbReference type="ARBA" id="ARBA00023315"/>
    </source>
</evidence>
<accession>A0ABQ5UGR6</accession>
<evidence type="ECO:0000256" key="1">
    <source>
        <dbReference type="ARBA" id="ARBA00006383"/>
    </source>
</evidence>
<reference evidence="6" key="2">
    <citation type="submission" date="2023-01" db="EMBL/GenBank/DDBJ databases">
        <title>Draft genome sequence of Devosia yakushimensis strain NBRC 103855.</title>
        <authorList>
            <person name="Sun Q."/>
            <person name="Mori K."/>
        </authorList>
    </citation>
    <scope>NUCLEOTIDE SEQUENCE</scope>
    <source>
        <strain evidence="6">NBRC 103855</strain>
    </source>
</reference>
<evidence type="ECO:0000313" key="7">
    <source>
        <dbReference type="Proteomes" id="UP001161406"/>
    </source>
</evidence>